<dbReference type="Proteomes" id="UP000007519">
    <property type="component" value="Chromosome"/>
</dbReference>
<name>H6L766_SAPGL</name>
<organism evidence="2 3">
    <name type="scientific">Saprospira grandis (strain Lewin)</name>
    <dbReference type="NCBI Taxonomy" id="984262"/>
    <lineage>
        <taxon>Bacteria</taxon>
        <taxon>Pseudomonadati</taxon>
        <taxon>Bacteroidota</taxon>
        <taxon>Saprospiria</taxon>
        <taxon>Saprospirales</taxon>
        <taxon>Saprospiraceae</taxon>
        <taxon>Saprospira</taxon>
    </lineage>
</organism>
<keyword evidence="3" id="KW-1185">Reference proteome</keyword>
<evidence type="ECO:0000313" key="3">
    <source>
        <dbReference type="Proteomes" id="UP000007519"/>
    </source>
</evidence>
<dbReference type="KEGG" id="sgn:SGRA_3942"/>
<dbReference type="PROSITE" id="PS51257">
    <property type="entry name" value="PROKAR_LIPOPROTEIN"/>
    <property type="match status" value="1"/>
</dbReference>
<keyword evidence="1" id="KW-0732">Signal</keyword>
<feature type="chain" id="PRO_5003604916" description="Lipoprotein" evidence="1">
    <location>
        <begin position="20"/>
        <end position="349"/>
    </location>
</feature>
<dbReference type="HOGENOM" id="CLU_050513_0_0_10"/>
<dbReference type="eggNOG" id="ENOG502Z9D6">
    <property type="taxonomic scope" value="Bacteria"/>
</dbReference>
<dbReference type="AlphaFoldDB" id="H6L766"/>
<dbReference type="RefSeq" id="WP_015694239.1">
    <property type="nucleotide sequence ID" value="NC_016940.1"/>
</dbReference>
<reference evidence="2 3" key="1">
    <citation type="journal article" date="2012" name="Stand. Genomic Sci.">
        <title>Complete genome sequencing and analysis of Saprospira grandis str. Lewin, a predatory marine bacterium.</title>
        <authorList>
            <person name="Saw J.H."/>
            <person name="Yuryev A."/>
            <person name="Kanbe M."/>
            <person name="Hou S."/>
            <person name="Young A.G."/>
            <person name="Aizawa S."/>
            <person name="Alam M."/>
        </authorList>
    </citation>
    <scope>NUCLEOTIDE SEQUENCE [LARGE SCALE GENOMIC DNA]</scope>
    <source>
        <strain evidence="2 3">Lewin</strain>
    </source>
</reference>
<accession>H6L766</accession>
<protein>
    <recommendedName>
        <fullName evidence="4">Lipoprotein</fullName>
    </recommendedName>
</protein>
<evidence type="ECO:0000313" key="2">
    <source>
        <dbReference type="EMBL" id="AFC26657.1"/>
    </source>
</evidence>
<feature type="signal peptide" evidence="1">
    <location>
        <begin position="1"/>
        <end position="19"/>
    </location>
</feature>
<dbReference type="STRING" id="984262.SGRA_3942"/>
<dbReference type="EMBL" id="CP002831">
    <property type="protein sequence ID" value="AFC26657.1"/>
    <property type="molecule type" value="Genomic_DNA"/>
</dbReference>
<proteinExistence type="predicted"/>
<gene>
    <name evidence="2" type="ordered locus">SGRA_3942</name>
</gene>
<evidence type="ECO:0000256" key="1">
    <source>
        <dbReference type="SAM" id="SignalP"/>
    </source>
</evidence>
<sequence length="349" mass="40946">MRRRLKQWMVFLPFFFLLACQPSGPKWEERHFYHWKMNWSWGEAETQAMQALGSKTIYLHLADLDWVPGQKGIFPIANLQLPKDFSPPAIWEELRPVVFITNRSFLQQNKPGQLEVLARELANYLRAYEEKLPPRLAFKEVQIDCDWSLKTKAPYFMFLKLLKKELGPNLRLSVTLRLHQVKYQQKTGIPPADRAVLMFYNMGALRDWETDNSILDLELAQSYLENFSTYPLPMDLALPIFHWGACFRNGELLYLLNKKTEADFLATALAHEKLGPRRYKVLAEGFFGGHYLYEGDQIRFEACSLAELEQSLQALRPIWPKMQDSQLLFYELQSVYLEQLSAEQLRSIR</sequence>
<evidence type="ECO:0008006" key="4">
    <source>
        <dbReference type="Google" id="ProtNLM"/>
    </source>
</evidence>